<sequence>MTGPKTENSKNRTQTFKIGGLQGGQHDKQEIETYLSELDGVDKVIVNLDEGMVSIDFDPQAIHTDYLRGILRSLGHEVLA</sequence>
<protein>
    <recommendedName>
        <fullName evidence="2">HMA domain-containing protein</fullName>
    </recommendedName>
</protein>
<dbReference type="EMBL" id="CP002780">
    <property type="protein sequence ID" value="AEG58459.1"/>
    <property type="molecule type" value="Genomic_DNA"/>
</dbReference>
<dbReference type="CDD" id="cd00371">
    <property type="entry name" value="HMA"/>
    <property type="match status" value="1"/>
</dbReference>
<keyword evidence="4" id="KW-1185">Reference proteome</keyword>
<dbReference type="eggNOG" id="ENOG5033P2T">
    <property type="taxonomic scope" value="Bacteria"/>
</dbReference>
<dbReference type="AlphaFoldDB" id="F6DMQ1"/>
<evidence type="ECO:0000259" key="2">
    <source>
        <dbReference type="PROSITE" id="PS50846"/>
    </source>
</evidence>
<dbReference type="PROSITE" id="PS50846">
    <property type="entry name" value="HMA_2"/>
    <property type="match status" value="1"/>
</dbReference>
<dbReference type="InterPro" id="IPR036163">
    <property type="entry name" value="HMA_dom_sf"/>
</dbReference>
<dbReference type="KEGG" id="dru:Desru_0160"/>
<gene>
    <name evidence="3" type="ordered locus">Desru_0160</name>
</gene>
<dbReference type="STRING" id="696281.Desru_0160"/>
<accession>F6DMQ1</accession>
<feature type="domain" description="HMA" evidence="2">
    <location>
        <begin position="12"/>
        <end position="79"/>
    </location>
</feature>
<dbReference type="SUPFAM" id="SSF55008">
    <property type="entry name" value="HMA, heavy metal-associated domain"/>
    <property type="match status" value="1"/>
</dbReference>
<reference evidence="4" key="1">
    <citation type="submission" date="2011-05" db="EMBL/GenBank/DDBJ databases">
        <title>Complete sequence of Desulfotomaculum ruminis DSM 2154.</title>
        <authorList>
            <person name="Lucas S."/>
            <person name="Copeland A."/>
            <person name="Lapidus A."/>
            <person name="Cheng J.-F."/>
            <person name="Goodwin L."/>
            <person name="Pitluck S."/>
            <person name="Lu M."/>
            <person name="Detter J.C."/>
            <person name="Han C."/>
            <person name="Tapia R."/>
            <person name="Land M."/>
            <person name="Hauser L."/>
            <person name="Kyrpides N."/>
            <person name="Ivanova N."/>
            <person name="Mikhailova N."/>
            <person name="Pagani I."/>
            <person name="Stams A.J.M."/>
            <person name="Plugge C.M."/>
            <person name="Muyzer G."/>
            <person name="Kuever J."/>
            <person name="Parshina S.N."/>
            <person name="Ivanova A.E."/>
            <person name="Nazina T.N."/>
            <person name="Brambilla E."/>
            <person name="Spring S."/>
            <person name="Klenk H.-P."/>
            <person name="Woyke T."/>
        </authorList>
    </citation>
    <scope>NUCLEOTIDE SEQUENCE [LARGE SCALE GENOMIC DNA]</scope>
    <source>
        <strain evidence="4">ATCC 23193 / DSM 2154 / NCIB 8452 / DL</strain>
    </source>
</reference>
<proteinExistence type="predicted"/>
<evidence type="ECO:0000313" key="4">
    <source>
        <dbReference type="Proteomes" id="UP000009234"/>
    </source>
</evidence>
<dbReference type="Pfam" id="PF00403">
    <property type="entry name" value="HMA"/>
    <property type="match status" value="1"/>
</dbReference>
<reference evidence="3 4" key="2">
    <citation type="journal article" date="2012" name="Stand. Genomic Sci.">
        <title>Complete genome sequence of the sulfate-reducing firmicute Desulfotomaculum ruminis type strain (DL(T)).</title>
        <authorList>
            <person name="Spring S."/>
            <person name="Visser M."/>
            <person name="Lu M."/>
            <person name="Copeland A."/>
            <person name="Lapidus A."/>
            <person name="Lucas S."/>
            <person name="Cheng J.F."/>
            <person name="Han C."/>
            <person name="Tapia R."/>
            <person name="Goodwin L.A."/>
            <person name="Pitluck S."/>
            <person name="Ivanova N."/>
            <person name="Land M."/>
            <person name="Hauser L."/>
            <person name="Larimer F."/>
            <person name="Rohde M."/>
            <person name="Goker M."/>
            <person name="Detter J.C."/>
            <person name="Kyrpides N.C."/>
            <person name="Woyke T."/>
            <person name="Schaap P.J."/>
            <person name="Plugge C.M."/>
            <person name="Muyzer G."/>
            <person name="Kuever J."/>
            <person name="Pereira I.A."/>
            <person name="Parshina S.N."/>
            <person name="Bernier-Latmani R."/>
            <person name="Stams A.J."/>
            <person name="Klenk H.P."/>
        </authorList>
    </citation>
    <scope>NUCLEOTIDE SEQUENCE [LARGE SCALE GENOMIC DNA]</scope>
    <source>
        <strain evidence="4">ATCC 23193 / DSM 2154 / NCIB 8452 / DL</strain>
    </source>
</reference>
<dbReference type="GO" id="GO:0046872">
    <property type="term" value="F:metal ion binding"/>
    <property type="evidence" value="ECO:0007669"/>
    <property type="project" value="InterPro"/>
</dbReference>
<feature type="region of interest" description="Disordered" evidence="1">
    <location>
        <begin position="1"/>
        <end position="24"/>
    </location>
</feature>
<evidence type="ECO:0000313" key="3">
    <source>
        <dbReference type="EMBL" id="AEG58459.1"/>
    </source>
</evidence>
<evidence type="ECO:0000256" key="1">
    <source>
        <dbReference type="SAM" id="MobiDB-lite"/>
    </source>
</evidence>
<dbReference type="Proteomes" id="UP000009234">
    <property type="component" value="Chromosome"/>
</dbReference>
<dbReference type="InterPro" id="IPR006121">
    <property type="entry name" value="HMA_dom"/>
</dbReference>
<dbReference type="HOGENOM" id="CLU_134973_4_0_9"/>
<organism evidence="3 4">
    <name type="scientific">Desulforamulus ruminis (strain ATCC 23193 / DSM 2154 / NCIMB 8452 / DL)</name>
    <name type="common">Desulfotomaculum ruminis</name>
    <dbReference type="NCBI Taxonomy" id="696281"/>
    <lineage>
        <taxon>Bacteria</taxon>
        <taxon>Bacillati</taxon>
        <taxon>Bacillota</taxon>
        <taxon>Clostridia</taxon>
        <taxon>Eubacteriales</taxon>
        <taxon>Peptococcaceae</taxon>
        <taxon>Desulforamulus</taxon>
    </lineage>
</organism>
<name>F6DMQ1_DESRL</name>
<dbReference type="Gene3D" id="3.30.70.100">
    <property type="match status" value="1"/>
</dbReference>